<dbReference type="PROSITE" id="PS51273">
    <property type="entry name" value="GATASE_TYPE_1"/>
    <property type="match status" value="1"/>
</dbReference>
<feature type="region of interest" description="Disordered" evidence="5">
    <location>
        <begin position="388"/>
        <end position="418"/>
    </location>
</feature>
<dbReference type="Gene3D" id="3.60.120.10">
    <property type="entry name" value="Anthranilate synthase"/>
    <property type="match status" value="1"/>
</dbReference>
<evidence type="ECO:0000313" key="9">
    <source>
        <dbReference type="EMBL" id="MBB6352088.1"/>
    </source>
</evidence>
<dbReference type="PRINTS" id="PR00097">
    <property type="entry name" value="ANTSNTHASEII"/>
</dbReference>
<evidence type="ECO:0000256" key="1">
    <source>
        <dbReference type="ARBA" id="ARBA00005970"/>
    </source>
</evidence>
<feature type="compositionally biased region" description="Low complexity" evidence="5">
    <location>
        <begin position="731"/>
        <end position="755"/>
    </location>
</feature>
<proteinExistence type="inferred from homology"/>
<evidence type="ECO:0000256" key="4">
    <source>
        <dbReference type="ARBA" id="ARBA00022962"/>
    </source>
</evidence>
<dbReference type="GO" id="GO:0046820">
    <property type="term" value="F:4-amino-4-deoxychorismate synthase activity"/>
    <property type="evidence" value="ECO:0007669"/>
    <property type="project" value="UniProtKB-EC"/>
</dbReference>
<accession>A0A7X0CCC7</accession>
<dbReference type="GO" id="GO:0000162">
    <property type="term" value="P:L-tryptophan biosynthetic process"/>
    <property type="evidence" value="ECO:0007669"/>
    <property type="project" value="TreeGrafter"/>
</dbReference>
<dbReference type="CDD" id="cd01743">
    <property type="entry name" value="GATase1_Anthranilate_Synthase"/>
    <property type="match status" value="1"/>
</dbReference>
<evidence type="ECO:0000259" key="6">
    <source>
        <dbReference type="Pfam" id="PF00117"/>
    </source>
</evidence>
<dbReference type="Pfam" id="PF00117">
    <property type="entry name" value="GATase"/>
    <property type="match status" value="1"/>
</dbReference>
<dbReference type="PANTHER" id="PTHR11236">
    <property type="entry name" value="AMINOBENZOATE/ANTHRANILATE SYNTHASE"/>
    <property type="match status" value="1"/>
</dbReference>
<feature type="compositionally biased region" description="Gly residues" evidence="5">
    <location>
        <begin position="721"/>
        <end position="730"/>
    </location>
</feature>
<dbReference type="SUPFAM" id="SSF56322">
    <property type="entry name" value="ADC synthase"/>
    <property type="match status" value="1"/>
</dbReference>
<dbReference type="RefSeq" id="WP_185089838.1">
    <property type="nucleotide sequence ID" value="NZ_JACHJB010000005.1"/>
</dbReference>
<dbReference type="Pfam" id="PF00425">
    <property type="entry name" value="Chorismate_bind"/>
    <property type="match status" value="1"/>
</dbReference>
<feature type="domain" description="Anthranilate synthase component I N-terminal" evidence="8">
    <location>
        <begin position="222"/>
        <end position="357"/>
    </location>
</feature>
<dbReference type="PRINTS" id="PR00096">
    <property type="entry name" value="GATASE"/>
</dbReference>
<keyword evidence="9" id="KW-0032">Aminotransferase</keyword>
<feature type="domain" description="Glutamine amidotransferase" evidence="6">
    <location>
        <begin position="4"/>
        <end position="186"/>
    </location>
</feature>
<dbReference type="InterPro" id="IPR005801">
    <property type="entry name" value="ADC_synthase"/>
</dbReference>
<dbReference type="Pfam" id="PF04715">
    <property type="entry name" value="Anth_synt_I_N"/>
    <property type="match status" value="1"/>
</dbReference>
<dbReference type="NCBIfam" id="TIGR00566">
    <property type="entry name" value="trpG_papA"/>
    <property type="match status" value="1"/>
</dbReference>
<dbReference type="PRINTS" id="PR00099">
    <property type="entry name" value="CPSGATASE"/>
</dbReference>
<evidence type="ECO:0000259" key="7">
    <source>
        <dbReference type="Pfam" id="PF00425"/>
    </source>
</evidence>
<protein>
    <recommendedName>
        <fullName evidence="2">aminodeoxychorismate synthase</fullName>
        <ecNumber evidence="2">2.6.1.85</ecNumber>
    </recommendedName>
</protein>
<gene>
    <name evidence="9" type="ORF">FHU36_008684</name>
</gene>
<name>A0A7X0CCC7_9ACTN</name>
<keyword evidence="4" id="KW-0315">Glutamine amidotransferase</keyword>
<evidence type="ECO:0000313" key="10">
    <source>
        <dbReference type="Proteomes" id="UP000583800"/>
    </source>
</evidence>
<keyword evidence="3 9" id="KW-0808">Transferase</keyword>
<dbReference type="SUPFAM" id="SSF52317">
    <property type="entry name" value="Class I glutamine amidotransferase-like"/>
    <property type="match status" value="1"/>
</dbReference>
<comment type="caution">
    <text evidence="9">The sequence shown here is derived from an EMBL/GenBank/DDBJ whole genome shotgun (WGS) entry which is preliminary data.</text>
</comment>
<dbReference type="GO" id="GO:0008153">
    <property type="term" value="P:4-aminobenzoate biosynthetic process"/>
    <property type="evidence" value="ECO:0007669"/>
    <property type="project" value="TreeGrafter"/>
</dbReference>
<dbReference type="InterPro" id="IPR029062">
    <property type="entry name" value="Class_I_gatase-like"/>
</dbReference>
<comment type="similarity">
    <text evidence="1">In the C-terminal section; belongs to the anthranilate synthase component I family.</text>
</comment>
<feature type="compositionally biased region" description="Low complexity" evidence="5">
    <location>
        <begin position="399"/>
        <end position="415"/>
    </location>
</feature>
<dbReference type="InterPro" id="IPR015890">
    <property type="entry name" value="Chorismate_C"/>
</dbReference>
<dbReference type="EMBL" id="JACHJB010000005">
    <property type="protein sequence ID" value="MBB6352088.1"/>
    <property type="molecule type" value="Genomic_DNA"/>
</dbReference>
<dbReference type="InterPro" id="IPR017926">
    <property type="entry name" value="GATASE"/>
</dbReference>
<evidence type="ECO:0000259" key="8">
    <source>
        <dbReference type="Pfam" id="PF04715"/>
    </source>
</evidence>
<evidence type="ECO:0000256" key="3">
    <source>
        <dbReference type="ARBA" id="ARBA00022679"/>
    </source>
</evidence>
<feature type="domain" description="Chorismate-utilising enzyme C-terminal" evidence="7">
    <location>
        <begin position="435"/>
        <end position="689"/>
    </location>
</feature>
<dbReference type="InterPro" id="IPR006805">
    <property type="entry name" value="Anth_synth_I_N"/>
</dbReference>
<dbReference type="InterPro" id="IPR006221">
    <property type="entry name" value="TrpG/PapA_dom"/>
</dbReference>
<keyword evidence="10" id="KW-1185">Reference proteome</keyword>
<reference evidence="9 10" key="1">
    <citation type="submission" date="2020-08" db="EMBL/GenBank/DDBJ databases">
        <title>Sequencing the genomes of 1000 actinobacteria strains.</title>
        <authorList>
            <person name="Klenk H.-P."/>
        </authorList>
    </citation>
    <scope>NUCLEOTIDE SEQUENCE [LARGE SCALE GENOMIC DNA]</scope>
    <source>
        <strain evidence="9 10">DSM 45913</strain>
    </source>
</reference>
<dbReference type="GO" id="GO:0005737">
    <property type="term" value="C:cytoplasm"/>
    <property type="evidence" value="ECO:0007669"/>
    <property type="project" value="TreeGrafter"/>
</dbReference>
<evidence type="ECO:0000256" key="5">
    <source>
        <dbReference type="SAM" id="MobiDB-lite"/>
    </source>
</evidence>
<feature type="region of interest" description="Disordered" evidence="5">
    <location>
        <begin position="709"/>
        <end position="770"/>
    </location>
</feature>
<dbReference type="Proteomes" id="UP000583800">
    <property type="component" value="Unassembled WGS sequence"/>
</dbReference>
<dbReference type="InterPro" id="IPR019999">
    <property type="entry name" value="Anth_synth_I-like"/>
</dbReference>
<dbReference type="PANTHER" id="PTHR11236:SF18">
    <property type="entry name" value="AMINODEOXYCHORISMATE SYNTHASE"/>
    <property type="match status" value="1"/>
</dbReference>
<dbReference type="Gene3D" id="3.40.50.880">
    <property type="match status" value="1"/>
</dbReference>
<evidence type="ECO:0000256" key="2">
    <source>
        <dbReference type="ARBA" id="ARBA00013139"/>
    </source>
</evidence>
<dbReference type="EC" id="2.6.1.85" evidence="2"/>
<organism evidence="9 10">
    <name type="scientific">Nonomuraea muscovyensis</name>
    <dbReference type="NCBI Taxonomy" id="1124761"/>
    <lineage>
        <taxon>Bacteria</taxon>
        <taxon>Bacillati</taxon>
        <taxon>Actinomycetota</taxon>
        <taxon>Actinomycetes</taxon>
        <taxon>Streptosporangiales</taxon>
        <taxon>Streptosporangiaceae</taxon>
        <taxon>Nonomuraea</taxon>
    </lineage>
</organism>
<sequence length="770" mass="81990">MRTLIIDNHDSYTYNLYQLIAESYGTEPVVLTNDDPGWAEVDLRRFDALVISPGPGRPQVERDVGTTFDVIRDSGLPVLGVCLGHQALGWLSGADVVPAPAPIHGQVEEIHHCGHDLFRDLPQRFHAVRYHSLCVATPAPGDLEITAWTADSVVMGLRHRTMPWWGVQFHPESISTEHGPTLLRTFRELALEAGSPAAALPVPCGPRWSLEVEQVYGAADTEAVFAELFGDREHAFWLDSSRVEQGLARFSFLGDAGGPHGEVLTCRPGANSVLVHDSGGHESAVFTSIFDMLDERVRARAMPSDPALPFDLNGGYVGYFGYELKRDCGAASPHVSPFPDAVWMSAARFVAVDHLTGSTWAAALTDGEPDSRAAARAWVAHAAGVCRRVGERPPPEPGPSSDSGPGPDSCSCFGPGPRPGPGPGFDAEPWLVRPRERYLADIEECLRLLRAGESYEICLTDTAEIPFDGSAHDLYLRQRRLNPAPYAAYLRLGEMEVLCSSPERFLKVDREHVAESKPIKGTAPRAPEPLRDSSLRHELATSAKTRAENLMIVDLLRNDLGRISAIGTVEVPRFMAVESYATVHQLVSTVRGRLQDGISAVQAARACFPGGSMTGAPKLRTMEIIDRLEGRARGVYSGAIGFFGLDGTADLNIVIRTAVACDGTLTVGAGGAIVLGSDPVEEYAEMLLKAQAPLRGLPASTVCRRPGCSYTSPGKSATGPDGAGGTGPQGVAGPQNAEATGPATATRAATTSGEGAVSGGVCPVVTPGRA</sequence>
<dbReference type="AlphaFoldDB" id="A0A7X0CCC7"/>